<proteinExistence type="predicted"/>
<dbReference type="Proteomes" id="UP000789508">
    <property type="component" value="Unassembled WGS sequence"/>
</dbReference>
<evidence type="ECO:0000313" key="9">
    <source>
        <dbReference type="Proteomes" id="UP000789508"/>
    </source>
</evidence>
<feature type="compositionally biased region" description="Low complexity" evidence="5">
    <location>
        <begin position="41"/>
        <end position="55"/>
    </location>
</feature>
<evidence type="ECO:0000313" key="8">
    <source>
        <dbReference type="EMBL" id="CAG8672054.1"/>
    </source>
</evidence>
<name>A0A9N9EBP2_9GLOM</name>
<dbReference type="AlphaFoldDB" id="A0A9N9EBP2"/>
<dbReference type="GO" id="GO:0034993">
    <property type="term" value="C:meiotic nuclear membrane microtubule tethering complex"/>
    <property type="evidence" value="ECO:0007669"/>
    <property type="project" value="TreeGrafter"/>
</dbReference>
<dbReference type="Pfam" id="PF07738">
    <property type="entry name" value="Sad1_UNC"/>
    <property type="match status" value="1"/>
</dbReference>
<protein>
    <submittedName>
        <fullName evidence="8">11065_t:CDS:1</fullName>
    </submittedName>
</protein>
<dbReference type="GO" id="GO:0043495">
    <property type="term" value="F:protein-membrane adaptor activity"/>
    <property type="evidence" value="ECO:0007669"/>
    <property type="project" value="TreeGrafter"/>
</dbReference>
<reference evidence="8" key="1">
    <citation type="submission" date="2021-06" db="EMBL/GenBank/DDBJ databases">
        <authorList>
            <person name="Kallberg Y."/>
            <person name="Tangrot J."/>
            <person name="Rosling A."/>
        </authorList>
    </citation>
    <scope>NUCLEOTIDE SEQUENCE</scope>
    <source>
        <strain evidence="8">FL130A</strain>
    </source>
</reference>
<dbReference type="PANTHER" id="PTHR12911">
    <property type="entry name" value="SAD1/UNC-84-LIKE PROTEIN-RELATED"/>
    <property type="match status" value="1"/>
</dbReference>
<keyword evidence="2 6" id="KW-0812">Transmembrane</keyword>
<feature type="transmembrane region" description="Helical" evidence="6">
    <location>
        <begin position="169"/>
        <end position="192"/>
    </location>
</feature>
<dbReference type="Gene3D" id="2.60.120.260">
    <property type="entry name" value="Galactose-binding domain-like"/>
    <property type="match status" value="1"/>
</dbReference>
<comment type="subcellular location">
    <subcellularLocation>
        <location evidence="1">Membrane</location>
    </subcellularLocation>
</comment>
<evidence type="ECO:0000256" key="6">
    <source>
        <dbReference type="SAM" id="Phobius"/>
    </source>
</evidence>
<dbReference type="InterPro" id="IPR045119">
    <property type="entry name" value="SUN1-5"/>
</dbReference>
<evidence type="ECO:0000256" key="1">
    <source>
        <dbReference type="ARBA" id="ARBA00004370"/>
    </source>
</evidence>
<gene>
    <name evidence="8" type="ORF">ALEPTO_LOCUS10623</name>
</gene>
<feature type="domain" description="SUN" evidence="7">
    <location>
        <begin position="276"/>
        <end position="447"/>
    </location>
</feature>
<keyword evidence="3 6" id="KW-1133">Transmembrane helix</keyword>
<feature type="region of interest" description="Disordered" evidence="5">
    <location>
        <begin position="1"/>
        <end position="76"/>
    </location>
</feature>
<dbReference type="EMBL" id="CAJVPS010012599">
    <property type="protein sequence ID" value="CAG8672054.1"/>
    <property type="molecule type" value="Genomic_DNA"/>
</dbReference>
<evidence type="ECO:0000259" key="7">
    <source>
        <dbReference type="PROSITE" id="PS51469"/>
    </source>
</evidence>
<feature type="compositionally biased region" description="Polar residues" evidence="5">
    <location>
        <begin position="19"/>
        <end position="28"/>
    </location>
</feature>
<dbReference type="PANTHER" id="PTHR12911:SF8">
    <property type="entry name" value="KLAROID PROTEIN-RELATED"/>
    <property type="match status" value="1"/>
</dbReference>
<keyword evidence="9" id="KW-1185">Reference proteome</keyword>
<evidence type="ECO:0000256" key="4">
    <source>
        <dbReference type="ARBA" id="ARBA00023136"/>
    </source>
</evidence>
<feature type="region of interest" description="Disordered" evidence="5">
    <location>
        <begin position="124"/>
        <end position="153"/>
    </location>
</feature>
<organism evidence="8 9">
    <name type="scientific">Ambispora leptoticha</name>
    <dbReference type="NCBI Taxonomy" id="144679"/>
    <lineage>
        <taxon>Eukaryota</taxon>
        <taxon>Fungi</taxon>
        <taxon>Fungi incertae sedis</taxon>
        <taxon>Mucoromycota</taxon>
        <taxon>Glomeromycotina</taxon>
        <taxon>Glomeromycetes</taxon>
        <taxon>Archaeosporales</taxon>
        <taxon>Ambisporaceae</taxon>
        <taxon>Ambispora</taxon>
    </lineage>
</organism>
<evidence type="ECO:0000256" key="5">
    <source>
        <dbReference type="SAM" id="MobiDB-lite"/>
    </source>
</evidence>
<dbReference type="PROSITE" id="PS51469">
    <property type="entry name" value="SUN"/>
    <property type="match status" value="1"/>
</dbReference>
<evidence type="ECO:0000256" key="3">
    <source>
        <dbReference type="ARBA" id="ARBA00022989"/>
    </source>
</evidence>
<dbReference type="InterPro" id="IPR012919">
    <property type="entry name" value="SUN_dom"/>
</dbReference>
<keyword evidence="4 6" id="KW-0472">Membrane</keyword>
<comment type="caution">
    <text evidence="8">The sequence shown here is derived from an EMBL/GenBank/DDBJ whole genome shotgun (WGS) entry which is preliminary data.</text>
</comment>
<feature type="compositionally biased region" description="Low complexity" evidence="5">
    <location>
        <begin position="125"/>
        <end position="153"/>
    </location>
</feature>
<dbReference type="OrthoDB" id="342281at2759"/>
<sequence>MSRRRLTTNSTAIKEFESETTNPQQTPRYNLRQPRTPPPTTMSISTISAPSTPSPLKRQIPLTPETSPTATIPPPPYYDDPIKVQLVERIPKLTYQPSVFGTMLLQEDEICYNEEENNKEINQLNTSENSSGSSSNNNNATTTTTSDKNSSDSWKNVETSIQIHTLPMFLVFIWNSLRTLILVLFSFLIYTWNYRNKHSLDIAWDSDEFRALIANEVGTVFSHEIQKMLEDKVESGLNRDEVLKSVIREMQEVFTRELLEKKYGSSRPDFALSTVGARIIPHLTSLSYSVSPQSWTRKIISYISWRNNIVDNAPMITIAPGIYDGLCWSFAGQKGVLAVRLAKNAHINAITYEHISKEVAVRDEVSPAPKDFEVWGLPENGLELSVEDFTIFLGRFTYNVKESAPRQIFNTVTSEVPIRAVLFKIMNNWGNSKFTRVYRFRVHGDRVD</sequence>
<accession>A0A9N9EBP2</accession>
<evidence type="ECO:0000256" key="2">
    <source>
        <dbReference type="ARBA" id="ARBA00022692"/>
    </source>
</evidence>